<dbReference type="Pfam" id="PF00291">
    <property type="entry name" value="PALP"/>
    <property type="match status" value="1"/>
</dbReference>
<comment type="cofactor">
    <cofactor evidence="1">
        <name>pyridoxal 5'-phosphate</name>
        <dbReference type="ChEBI" id="CHEBI:597326"/>
    </cofactor>
</comment>
<dbReference type="GO" id="GO:0009097">
    <property type="term" value="P:isoleucine biosynthetic process"/>
    <property type="evidence" value="ECO:0007669"/>
    <property type="project" value="TreeGrafter"/>
</dbReference>
<comment type="caution">
    <text evidence="5">The sequence shown here is derived from an EMBL/GenBank/DDBJ whole genome shotgun (WGS) entry which is preliminary data.</text>
</comment>
<dbReference type="GO" id="GO:0006565">
    <property type="term" value="P:L-serine catabolic process"/>
    <property type="evidence" value="ECO:0007669"/>
    <property type="project" value="TreeGrafter"/>
</dbReference>
<dbReference type="InterPro" id="IPR050147">
    <property type="entry name" value="Ser/Thr_Dehydratase"/>
</dbReference>
<dbReference type="InterPro" id="IPR036052">
    <property type="entry name" value="TrpB-like_PALP_sf"/>
</dbReference>
<dbReference type="GO" id="GO:0003941">
    <property type="term" value="F:L-serine ammonia-lyase activity"/>
    <property type="evidence" value="ECO:0007669"/>
    <property type="project" value="TreeGrafter"/>
</dbReference>
<dbReference type="RefSeq" id="WP_136370959.1">
    <property type="nucleotide sequence ID" value="NZ_SSOB01000020.1"/>
</dbReference>
<evidence type="ECO:0000313" key="5">
    <source>
        <dbReference type="EMBL" id="THF77314.1"/>
    </source>
</evidence>
<evidence type="ECO:0000256" key="1">
    <source>
        <dbReference type="ARBA" id="ARBA00001933"/>
    </source>
</evidence>
<dbReference type="PANTHER" id="PTHR48078:SF6">
    <property type="entry name" value="L-THREONINE DEHYDRATASE CATABOLIC TDCB"/>
    <property type="match status" value="1"/>
</dbReference>
<dbReference type="EMBL" id="SSOB01000020">
    <property type="protein sequence ID" value="THF77314.1"/>
    <property type="molecule type" value="Genomic_DNA"/>
</dbReference>
<name>A0A4S4BQT9_9BACL</name>
<dbReference type="GO" id="GO:0006567">
    <property type="term" value="P:L-threonine catabolic process"/>
    <property type="evidence" value="ECO:0007669"/>
    <property type="project" value="TreeGrafter"/>
</dbReference>
<keyword evidence="2" id="KW-0663">Pyridoxal phosphate</keyword>
<dbReference type="InterPro" id="IPR001926">
    <property type="entry name" value="TrpB-like_PALP"/>
</dbReference>
<protein>
    <submittedName>
        <fullName evidence="5">Pyridoxal-phosphate dependent enzyme</fullName>
    </submittedName>
</protein>
<evidence type="ECO:0000256" key="3">
    <source>
        <dbReference type="ARBA" id="ARBA00023239"/>
    </source>
</evidence>
<dbReference type="AlphaFoldDB" id="A0A4S4BQT9"/>
<proteinExistence type="predicted"/>
<accession>A0A4S4BQT9</accession>
<dbReference type="GO" id="GO:0004794">
    <property type="term" value="F:threonine deaminase activity"/>
    <property type="evidence" value="ECO:0007669"/>
    <property type="project" value="TreeGrafter"/>
</dbReference>
<dbReference type="SUPFAM" id="SSF53686">
    <property type="entry name" value="Tryptophan synthase beta subunit-like PLP-dependent enzymes"/>
    <property type="match status" value="1"/>
</dbReference>
<organism evidence="5 6">
    <name type="scientific">Cohnella fermenti</name>
    <dbReference type="NCBI Taxonomy" id="2565925"/>
    <lineage>
        <taxon>Bacteria</taxon>
        <taxon>Bacillati</taxon>
        <taxon>Bacillota</taxon>
        <taxon>Bacilli</taxon>
        <taxon>Bacillales</taxon>
        <taxon>Paenibacillaceae</taxon>
        <taxon>Cohnella</taxon>
    </lineage>
</organism>
<sequence>MNAICSACGSTAPSGTPYSCPLCGGALLLQYERPDGNWNKGARQGIWKYAALLPNVPASSRIELGEGGTPLVRSVSLGKRLGIEQLYFKYEGGNPTGSYKDRIAAMGVSWALAQGKAACIGTSSGNAGAAAAAYAARAKLPYHLFVLENMAEAKLAQVLAYGADVRKVVGFGYSPEVGEEVFDRVVAASKEHNWEIMVTAFRFNPYAMEGVKTIAYEIAEQLGEAAAARVYSPAGGGGLYVGIWKGFDELSRLGLATGKPHMVAVQPDGCSNIARAYKLGEKHPAPGPATSRISGLQVPNPPDGEAALALMAAGDGSSVSVADGDIYTAQRMLAEEEGIFCEPAGATALAGLIRERDNGRTFDSGPVVCIVSGVGFKDGASVEEMVKDRDVPLLEAAALGI</sequence>
<dbReference type="Gene3D" id="3.40.50.1100">
    <property type="match status" value="2"/>
</dbReference>
<dbReference type="OrthoDB" id="9778118at2"/>
<feature type="domain" description="Tryptophan synthase beta chain-like PALP" evidence="4">
    <location>
        <begin position="62"/>
        <end position="373"/>
    </location>
</feature>
<reference evidence="5 6" key="1">
    <citation type="submission" date="2019-04" db="EMBL/GenBank/DDBJ databases">
        <title>Cohnella sp. nov. isolated from preserved vegetables.</title>
        <authorList>
            <person name="Lin S.-Y."/>
            <person name="Hung M.-H."/>
            <person name="Young C.-C."/>
        </authorList>
    </citation>
    <scope>NUCLEOTIDE SEQUENCE [LARGE SCALE GENOMIC DNA]</scope>
    <source>
        <strain evidence="5 6">CC-MHH1044</strain>
    </source>
</reference>
<keyword evidence="6" id="KW-1185">Reference proteome</keyword>
<gene>
    <name evidence="5" type="ORF">E6C55_16760</name>
</gene>
<dbReference type="Proteomes" id="UP000310636">
    <property type="component" value="Unassembled WGS sequence"/>
</dbReference>
<evidence type="ECO:0000256" key="2">
    <source>
        <dbReference type="ARBA" id="ARBA00022898"/>
    </source>
</evidence>
<dbReference type="PANTHER" id="PTHR48078">
    <property type="entry name" value="THREONINE DEHYDRATASE, MITOCHONDRIAL-RELATED"/>
    <property type="match status" value="1"/>
</dbReference>
<evidence type="ECO:0000313" key="6">
    <source>
        <dbReference type="Proteomes" id="UP000310636"/>
    </source>
</evidence>
<evidence type="ECO:0000259" key="4">
    <source>
        <dbReference type="Pfam" id="PF00291"/>
    </source>
</evidence>
<keyword evidence="3" id="KW-0456">Lyase</keyword>